<dbReference type="InterPro" id="IPR013783">
    <property type="entry name" value="Ig-like_fold"/>
</dbReference>
<evidence type="ECO:0000259" key="2">
    <source>
        <dbReference type="PROSITE" id="PS50853"/>
    </source>
</evidence>
<dbReference type="Gene3D" id="2.60.40.10">
    <property type="entry name" value="Immunoglobulins"/>
    <property type="match status" value="1"/>
</dbReference>
<keyword evidence="1" id="KW-0812">Transmembrane</keyword>
<evidence type="ECO:0000256" key="1">
    <source>
        <dbReference type="SAM" id="Phobius"/>
    </source>
</evidence>
<dbReference type="PROSITE" id="PS50853">
    <property type="entry name" value="FN3"/>
    <property type="match status" value="1"/>
</dbReference>
<gene>
    <name evidence="3" type="ORF">ENX07_02265</name>
</gene>
<evidence type="ECO:0000313" key="3">
    <source>
        <dbReference type="EMBL" id="HGE98884.1"/>
    </source>
</evidence>
<keyword evidence="1" id="KW-1133">Transmembrane helix</keyword>
<dbReference type="Pfam" id="PF20539">
    <property type="entry name" value="DUF6754"/>
    <property type="match status" value="1"/>
</dbReference>
<sequence length="382" mass="42509">MTFFIFFLLTFPSISPPSHLKVFDTPNDEGGSITIEWELPPEDCETLNLIQGYEIYRGEKLEGDFENVGFVLRGKNYYEDKTVKDDKKYFYYVQALGVGETTKSEIAGPVISKPQWFNAGRVNVLIATLLFGFIVIWYIEKAKKGEKLFIRPIPGLDAIDDAVGRATEMGRPILFSFGLGYITDVVTIAALAILGKIARKAAEYGTRLIIPNYDPIVMSAAQETVKEAYSEVGRPDLYREGDITYLTADQFGYAAGVDGIIIREKPGAIFWQGYFFAESLILAETGHRVGAIQIAGTVAITQLPFFIAACDYTLIGEEMYAASCYLKPEPHMLGSLKGEDLAKAIINIFLIIVVVIATIGALFNLPFFNNLTEKISNWFRVQ</sequence>
<reference evidence="3" key="1">
    <citation type="journal article" date="2020" name="mSystems">
        <title>Genome- and Community-Level Interaction Insights into Carbon Utilization and Element Cycling Functions of Hydrothermarchaeota in Hydrothermal Sediment.</title>
        <authorList>
            <person name="Zhou Z."/>
            <person name="Liu Y."/>
            <person name="Xu W."/>
            <person name="Pan J."/>
            <person name="Luo Z.H."/>
            <person name="Li M."/>
        </authorList>
    </citation>
    <scope>NUCLEOTIDE SEQUENCE [LARGE SCALE GENOMIC DNA]</scope>
    <source>
        <strain evidence="3">SpSt-906</strain>
    </source>
</reference>
<organism evidence="3">
    <name type="scientific">candidate division WOR-3 bacterium</name>
    <dbReference type="NCBI Taxonomy" id="2052148"/>
    <lineage>
        <taxon>Bacteria</taxon>
        <taxon>Bacteria division WOR-3</taxon>
    </lineage>
</organism>
<dbReference type="InterPro" id="IPR036116">
    <property type="entry name" value="FN3_sf"/>
</dbReference>
<proteinExistence type="predicted"/>
<accession>A0A7C3UP76</accession>
<feature type="domain" description="Fibronectin type-III" evidence="2">
    <location>
        <begin position="16"/>
        <end position="115"/>
    </location>
</feature>
<dbReference type="SUPFAM" id="SSF49265">
    <property type="entry name" value="Fibronectin type III"/>
    <property type="match status" value="1"/>
</dbReference>
<dbReference type="AlphaFoldDB" id="A0A7C3UP76"/>
<dbReference type="EMBL" id="DTMQ01000014">
    <property type="protein sequence ID" value="HGE98884.1"/>
    <property type="molecule type" value="Genomic_DNA"/>
</dbReference>
<protein>
    <submittedName>
        <fullName evidence="3">Fibronectin type III domain-containing protein</fullName>
    </submittedName>
</protein>
<name>A0A7C3UP76_UNCW3</name>
<comment type="caution">
    <text evidence="3">The sequence shown here is derived from an EMBL/GenBank/DDBJ whole genome shotgun (WGS) entry which is preliminary data.</text>
</comment>
<keyword evidence="1" id="KW-0472">Membrane</keyword>
<dbReference type="CDD" id="cd00063">
    <property type="entry name" value="FN3"/>
    <property type="match status" value="1"/>
</dbReference>
<feature type="transmembrane region" description="Helical" evidence="1">
    <location>
        <begin position="173"/>
        <end position="194"/>
    </location>
</feature>
<feature type="transmembrane region" description="Helical" evidence="1">
    <location>
        <begin position="344"/>
        <end position="368"/>
    </location>
</feature>
<dbReference type="InterPro" id="IPR003961">
    <property type="entry name" value="FN3_dom"/>
</dbReference>
<feature type="transmembrane region" description="Helical" evidence="1">
    <location>
        <begin position="122"/>
        <end position="139"/>
    </location>
</feature>
<dbReference type="InterPro" id="IPR046642">
    <property type="entry name" value="DUF6754"/>
</dbReference>